<keyword evidence="1" id="KW-1133">Transmembrane helix</keyword>
<proteinExistence type="predicted"/>
<evidence type="ECO:0000313" key="3">
    <source>
        <dbReference type="Proteomes" id="UP001238088"/>
    </source>
</evidence>
<keyword evidence="1" id="KW-0812">Transmembrane</keyword>
<dbReference type="EMBL" id="JAUSUB010000014">
    <property type="protein sequence ID" value="MDQ0271413.1"/>
    <property type="molecule type" value="Genomic_DNA"/>
</dbReference>
<reference evidence="2 3" key="1">
    <citation type="submission" date="2023-07" db="EMBL/GenBank/DDBJ databases">
        <title>Genomic Encyclopedia of Type Strains, Phase IV (KMG-IV): sequencing the most valuable type-strain genomes for metagenomic binning, comparative biology and taxonomic classification.</title>
        <authorList>
            <person name="Goeker M."/>
        </authorList>
    </citation>
    <scope>NUCLEOTIDE SEQUENCE [LARGE SCALE GENOMIC DNA]</scope>
    <source>
        <strain evidence="2 3">DSM 23494</strain>
    </source>
</reference>
<dbReference type="Proteomes" id="UP001238088">
    <property type="component" value="Unassembled WGS sequence"/>
</dbReference>
<keyword evidence="3" id="KW-1185">Reference proteome</keyword>
<organism evidence="2 3">
    <name type="scientific">Cytobacillus purgationiresistens</name>
    <dbReference type="NCBI Taxonomy" id="863449"/>
    <lineage>
        <taxon>Bacteria</taxon>
        <taxon>Bacillati</taxon>
        <taxon>Bacillota</taxon>
        <taxon>Bacilli</taxon>
        <taxon>Bacillales</taxon>
        <taxon>Bacillaceae</taxon>
        <taxon>Cytobacillus</taxon>
    </lineage>
</organism>
<feature type="transmembrane region" description="Helical" evidence="1">
    <location>
        <begin position="15"/>
        <end position="34"/>
    </location>
</feature>
<gene>
    <name evidence="2" type="ORF">J2S17_003301</name>
</gene>
<evidence type="ECO:0000256" key="1">
    <source>
        <dbReference type="SAM" id="Phobius"/>
    </source>
</evidence>
<sequence>MIRLLGMDRKGPKDIIIFVISALAIIAAFLRLHLRIL</sequence>
<keyword evidence="1" id="KW-0472">Membrane</keyword>
<comment type="caution">
    <text evidence="2">The sequence shown here is derived from an EMBL/GenBank/DDBJ whole genome shotgun (WGS) entry which is preliminary data.</text>
</comment>
<name>A0ABU0AM04_9BACI</name>
<evidence type="ECO:0000313" key="2">
    <source>
        <dbReference type="EMBL" id="MDQ0271413.1"/>
    </source>
</evidence>
<evidence type="ECO:0008006" key="4">
    <source>
        <dbReference type="Google" id="ProtNLM"/>
    </source>
</evidence>
<protein>
    <recommendedName>
        <fullName evidence="4">Preprotein translocase subunit Sec61beta</fullName>
    </recommendedName>
</protein>
<accession>A0ABU0AM04</accession>